<dbReference type="Proteomes" id="UP000677228">
    <property type="component" value="Unassembled WGS sequence"/>
</dbReference>
<keyword evidence="6" id="KW-1185">Reference proteome</keyword>
<feature type="transmembrane region" description="Helical" evidence="1">
    <location>
        <begin position="137"/>
        <end position="160"/>
    </location>
</feature>
<dbReference type="EMBL" id="CAJOBA010006837">
    <property type="protein sequence ID" value="CAF3784678.1"/>
    <property type="molecule type" value="Genomic_DNA"/>
</dbReference>
<evidence type="ECO:0000313" key="6">
    <source>
        <dbReference type="Proteomes" id="UP000663829"/>
    </source>
</evidence>
<evidence type="ECO:0000256" key="1">
    <source>
        <dbReference type="SAM" id="Phobius"/>
    </source>
</evidence>
<dbReference type="EMBL" id="CAJNOK010006828">
    <property type="protein sequence ID" value="CAF1015619.1"/>
    <property type="molecule type" value="Genomic_DNA"/>
</dbReference>
<reference evidence="3" key="1">
    <citation type="submission" date="2021-02" db="EMBL/GenBank/DDBJ databases">
        <authorList>
            <person name="Nowell W R."/>
        </authorList>
    </citation>
    <scope>NUCLEOTIDE SEQUENCE</scope>
</reference>
<organism evidence="3 6">
    <name type="scientific">Didymodactylos carnosus</name>
    <dbReference type="NCBI Taxonomy" id="1234261"/>
    <lineage>
        <taxon>Eukaryota</taxon>
        <taxon>Metazoa</taxon>
        <taxon>Spiralia</taxon>
        <taxon>Gnathifera</taxon>
        <taxon>Rotifera</taxon>
        <taxon>Eurotatoria</taxon>
        <taxon>Bdelloidea</taxon>
        <taxon>Philodinida</taxon>
        <taxon>Philodinidae</taxon>
        <taxon>Didymodactylos</taxon>
    </lineage>
</organism>
<accession>A0A814IDS1</accession>
<sequence length="279" mass="32540">MGFHSSFYRSLPLLHVLVATAELLCSFTLLVLFSSYPTIFFKNSQDETSETSLFEGSLGIATTVLFVIGLLRTILIFLILGNFLCFNISCFCVLFSKHYRQRCYALCCSKAFQRFLTFNCNCPCYRARPKLRFRLQLIFLIFMTCMRLVTIILGFTANILVTKTEAVIILISFPFLILTFLLDFYHFRMWWHYTPAIDQQDSKTLSKKHKRYLPHYLLGVNRTGQHGDKLCKEDTACTNRKLEHIVMFHLSEYQPQPRWAELKRLNPAIDTYIGFASIH</sequence>
<keyword evidence="1" id="KW-0812">Transmembrane</keyword>
<dbReference type="AlphaFoldDB" id="A0A814IDS1"/>
<keyword evidence="1" id="KW-1133">Transmembrane helix</keyword>
<proteinExistence type="predicted"/>
<feature type="transmembrane region" description="Helical" evidence="1">
    <location>
        <begin position="12"/>
        <end position="33"/>
    </location>
</feature>
<keyword evidence="1" id="KW-0472">Membrane</keyword>
<protein>
    <submittedName>
        <fullName evidence="3">Uncharacterized protein</fullName>
    </submittedName>
</protein>
<dbReference type="Proteomes" id="UP000681722">
    <property type="component" value="Unassembled WGS sequence"/>
</dbReference>
<evidence type="ECO:0000313" key="5">
    <source>
        <dbReference type="EMBL" id="CAF3793604.1"/>
    </source>
</evidence>
<evidence type="ECO:0000313" key="2">
    <source>
        <dbReference type="EMBL" id="CAF1015619.1"/>
    </source>
</evidence>
<comment type="caution">
    <text evidence="3">The sequence shown here is derived from an EMBL/GenBank/DDBJ whole genome shotgun (WGS) entry which is preliminary data.</text>
</comment>
<evidence type="ECO:0000313" key="4">
    <source>
        <dbReference type="EMBL" id="CAF3784678.1"/>
    </source>
</evidence>
<dbReference type="Proteomes" id="UP000682733">
    <property type="component" value="Unassembled WGS sequence"/>
</dbReference>
<gene>
    <name evidence="3" type="ORF">GPM918_LOCUS14840</name>
    <name evidence="2" type="ORF">OVA965_LOCUS15266</name>
    <name evidence="5" type="ORF">SRO942_LOCUS14843</name>
    <name evidence="4" type="ORF">TMI583_LOCUS15272</name>
</gene>
<dbReference type="EMBL" id="CAJNOQ010003636">
    <property type="protein sequence ID" value="CAF1022176.1"/>
    <property type="molecule type" value="Genomic_DNA"/>
</dbReference>
<evidence type="ECO:0000313" key="3">
    <source>
        <dbReference type="EMBL" id="CAF1022176.1"/>
    </source>
</evidence>
<name>A0A814IDS1_9BILA</name>
<dbReference type="EMBL" id="CAJOBC010003637">
    <property type="protein sequence ID" value="CAF3793604.1"/>
    <property type="molecule type" value="Genomic_DNA"/>
</dbReference>
<feature type="transmembrane region" description="Helical" evidence="1">
    <location>
        <begin position="77"/>
        <end position="96"/>
    </location>
</feature>
<dbReference type="Proteomes" id="UP000663829">
    <property type="component" value="Unassembled WGS sequence"/>
</dbReference>
<feature type="transmembrane region" description="Helical" evidence="1">
    <location>
        <begin position="166"/>
        <end position="185"/>
    </location>
</feature>